<evidence type="ECO:0000313" key="3">
    <source>
        <dbReference type="Proteomes" id="UP000250235"/>
    </source>
</evidence>
<sequence>MHDATSNRSYDVIRPPMVKATPAGPPLGPVGASQTSHGPSHGRTRENDQREETARSRPSGSPSTTSTQDLDQPWHSSRLFLT</sequence>
<evidence type="ECO:0000256" key="1">
    <source>
        <dbReference type="SAM" id="MobiDB-lite"/>
    </source>
</evidence>
<organism evidence="2 3">
    <name type="scientific">Dorcoceras hygrometricum</name>
    <dbReference type="NCBI Taxonomy" id="472368"/>
    <lineage>
        <taxon>Eukaryota</taxon>
        <taxon>Viridiplantae</taxon>
        <taxon>Streptophyta</taxon>
        <taxon>Embryophyta</taxon>
        <taxon>Tracheophyta</taxon>
        <taxon>Spermatophyta</taxon>
        <taxon>Magnoliopsida</taxon>
        <taxon>eudicotyledons</taxon>
        <taxon>Gunneridae</taxon>
        <taxon>Pentapetalae</taxon>
        <taxon>asterids</taxon>
        <taxon>lamiids</taxon>
        <taxon>Lamiales</taxon>
        <taxon>Gesneriaceae</taxon>
        <taxon>Didymocarpoideae</taxon>
        <taxon>Trichosporeae</taxon>
        <taxon>Loxocarpinae</taxon>
        <taxon>Dorcoceras</taxon>
    </lineage>
</organism>
<accession>A0A2Z7B495</accession>
<protein>
    <submittedName>
        <fullName evidence="2">Uncharacterized protein</fullName>
    </submittedName>
</protein>
<dbReference type="Proteomes" id="UP000250235">
    <property type="component" value="Unassembled WGS sequence"/>
</dbReference>
<dbReference type="EMBL" id="KV010004">
    <property type="protein sequence ID" value="KZV28788.1"/>
    <property type="molecule type" value="Genomic_DNA"/>
</dbReference>
<reference evidence="2 3" key="1">
    <citation type="journal article" date="2015" name="Proc. Natl. Acad. Sci. U.S.A.">
        <title>The resurrection genome of Boea hygrometrica: A blueprint for survival of dehydration.</title>
        <authorList>
            <person name="Xiao L."/>
            <person name="Yang G."/>
            <person name="Zhang L."/>
            <person name="Yang X."/>
            <person name="Zhao S."/>
            <person name="Ji Z."/>
            <person name="Zhou Q."/>
            <person name="Hu M."/>
            <person name="Wang Y."/>
            <person name="Chen M."/>
            <person name="Xu Y."/>
            <person name="Jin H."/>
            <person name="Xiao X."/>
            <person name="Hu G."/>
            <person name="Bao F."/>
            <person name="Hu Y."/>
            <person name="Wan P."/>
            <person name="Li L."/>
            <person name="Deng X."/>
            <person name="Kuang T."/>
            <person name="Xiang C."/>
            <person name="Zhu J.K."/>
            <person name="Oliver M.J."/>
            <person name="He Y."/>
        </authorList>
    </citation>
    <scope>NUCLEOTIDE SEQUENCE [LARGE SCALE GENOMIC DNA]</scope>
    <source>
        <strain evidence="3">cv. XS01</strain>
    </source>
</reference>
<feature type="compositionally biased region" description="Basic and acidic residues" evidence="1">
    <location>
        <begin position="43"/>
        <end position="55"/>
    </location>
</feature>
<evidence type="ECO:0000313" key="2">
    <source>
        <dbReference type="EMBL" id="KZV28788.1"/>
    </source>
</evidence>
<proteinExistence type="predicted"/>
<dbReference type="AlphaFoldDB" id="A0A2Z7B495"/>
<gene>
    <name evidence="2" type="ORF">F511_29918</name>
</gene>
<name>A0A2Z7B495_9LAMI</name>
<feature type="region of interest" description="Disordered" evidence="1">
    <location>
        <begin position="1"/>
        <end position="82"/>
    </location>
</feature>
<keyword evidence="3" id="KW-1185">Reference proteome</keyword>
<feature type="compositionally biased region" description="Low complexity" evidence="1">
    <location>
        <begin position="56"/>
        <end position="67"/>
    </location>
</feature>